<gene>
    <name evidence="1" type="ORF">MANES_13G061650v8</name>
</gene>
<evidence type="ECO:0000313" key="1">
    <source>
        <dbReference type="EMBL" id="KAG8640469.1"/>
    </source>
</evidence>
<sequence length="364" mass="41189">MEVPQVLHMNGGDGEVSYFQNSSFQKKGILAAKPILQERIAELLRANALECLKMADMGCSSGPNTLLPLWEIIETIDSTCSRLNQKSPILQVFLNDLQGNDFNTIFRSLIPKFHKKLEKEKGSKFGPCYIAAVPGSFYGRLFPPHSLHFIHSSYSLHWLSQVPQGIQLNKGTICLDKTSPPSVHQAYKDQFERDFTIFMRLRSEEMISGGHMVLTFLLQSNNNPHCKYGIEIWQLLGLCLKEMVDEGLVEESALETCNLPLYAPCEEEVRWLTQREGSFKISRLEQFELSWDVEDGDEELGGDKWERGKIVGSRMRAVAESIVASHFGDAIIDDLFIRLSLKVLDCLEKRTGLCNNVVVSMIKK</sequence>
<proteinExistence type="predicted"/>
<name>A0ACB7GL67_MANES</name>
<protein>
    <submittedName>
        <fullName evidence="1">Uncharacterized protein</fullName>
    </submittedName>
</protein>
<keyword evidence="2" id="KW-1185">Reference proteome</keyword>
<dbReference type="EMBL" id="CM004399">
    <property type="protein sequence ID" value="KAG8640469.1"/>
    <property type="molecule type" value="Genomic_DNA"/>
</dbReference>
<accession>A0ACB7GL67</accession>
<organism evidence="1 2">
    <name type="scientific">Manihot esculenta</name>
    <name type="common">Cassava</name>
    <name type="synonym">Jatropha manihot</name>
    <dbReference type="NCBI Taxonomy" id="3983"/>
    <lineage>
        <taxon>Eukaryota</taxon>
        <taxon>Viridiplantae</taxon>
        <taxon>Streptophyta</taxon>
        <taxon>Embryophyta</taxon>
        <taxon>Tracheophyta</taxon>
        <taxon>Spermatophyta</taxon>
        <taxon>Magnoliopsida</taxon>
        <taxon>eudicotyledons</taxon>
        <taxon>Gunneridae</taxon>
        <taxon>Pentapetalae</taxon>
        <taxon>rosids</taxon>
        <taxon>fabids</taxon>
        <taxon>Malpighiales</taxon>
        <taxon>Euphorbiaceae</taxon>
        <taxon>Crotonoideae</taxon>
        <taxon>Manihoteae</taxon>
        <taxon>Manihot</taxon>
    </lineage>
</organism>
<comment type="caution">
    <text evidence="1">The sequence shown here is derived from an EMBL/GenBank/DDBJ whole genome shotgun (WGS) entry which is preliminary data.</text>
</comment>
<reference evidence="2" key="1">
    <citation type="journal article" date="2016" name="Nat. Biotechnol.">
        <title>Sequencing wild and cultivated cassava and related species reveals extensive interspecific hybridization and genetic diversity.</title>
        <authorList>
            <person name="Bredeson J.V."/>
            <person name="Lyons J.B."/>
            <person name="Prochnik S.E."/>
            <person name="Wu G.A."/>
            <person name="Ha C.M."/>
            <person name="Edsinger-Gonzales E."/>
            <person name="Grimwood J."/>
            <person name="Schmutz J."/>
            <person name="Rabbi I.Y."/>
            <person name="Egesi C."/>
            <person name="Nauluvula P."/>
            <person name="Lebot V."/>
            <person name="Ndunguru J."/>
            <person name="Mkamilo G."/>
            <person name="Bart R.S."/>
            <person name="Setter T.L."/>
            <person name="Gleadow R.M."/>
            <person name="Kulakow P."/>
            <person name="Ferguson M.E."/>
            <person name="Rounsley S."/>
            <person name="Rokhsar D.S."/>
        </authorList>
    </citation>
    <scope>NUCLEOTIDE SEQUENCE [LARGE SCALE GENOMIC DNA]</scope>
    <source>
        <strain evidence="2">cv. AM560-2</strain>
    </source>
</reference>
<evidence type="ECO:0000313" key="2">
    <source>
        <dbReference type="Proteomes" id="UP000091857"/>
    </source>
</evidence>
<dbReference type="Proteomes" id="UP000091857">
    <property type="component" value="Chromosome 13"/>
</dbReference>